<dbReference type="EMBL" id="CP034210">
    <property type="protein sequence ID" value="QBZ65432.1"/>
    <property type="molecule type" value="Genomic_DNA"/>
</dbReference>
<feature type="transmembrane region" description="Helical" evidence="2">
    <location>
        <begin position="188"/>
        <end position="212"/>
    </location>
</feature>
<evidence type="ECO:0000256" key="2">
    <source>
        <dbReference type="SAM" id="Phobius"/>
    </source>
</evidence>
<dbReference type="Proteomes" id="UP000294847">
    <property type="component" value="Chromosome 7"/>
</dbReference>
<sequence length="615" mass="68460">MQAIYPPSYDCITIIDGDPDIGGPGVMFSFIAISWLTIFVAGLHNILRWKLRRGKDATTRGPGLESIAKQTREFLGTLCDLQILTGLAIPIAGWTQHATISYYHQQLVLAYWSLALNSFWAARVQYLDVDSKNDDGTETRDTIRCIAVLCNCLVALTFNIHVEIREQQAWDDDGGPCYNFLDGTSSLVWTAGVALLCIAITVFICPGTRFLIVNYLRLLEGGKNFLQSWYKGEVSFLGCKICTPCTQSKRWKRAMWLGEKCIAGVVLIIYFAVIQWLDIWSYGYGFYGVNWVAYFGFSVWSTLDVISLWRLNIPLVVGDEGKWGFGQVIPLLMILAVIFPAFDILRELAGLGKAPGPSDVSCLTVALLISTDTGSALFVTFEVMYNRQKLPRFMSREWLLYQGYCSHQACKHPICEDKCIVTGKDGFAFPPGLRIPTNWICLNEKHLPEDSNTQIIHSIGELLIPQVVECYCEEPIFTTDAVYDQWGNRMATEFMPKMYADCPYVPLAPRLSLKVIEQREMATAAIIDVAGMAAWEPIVAKLKAITAEGTSQPPPMVASESQSTPAKVNGGLKIRGSAGTKKRKAEAVDQDAVKKPKPVRTSKRLRAKKQSPSAH</sequence>
<feature type="region of interest" description="Disordered" evidence="1">
    <location>
        <begin position="549"/>
        <end position="615"/>
    </location>
</feature>
<evidence type="ECO:0000313" key="4">
    <source>
        <dbReference type="Proteomes" id="UP000294847"/>
    </source>
</evidence>
<feature type="compositionally biased region" description="Basic residues" evidence="1">
    <location>
        <begin position="595"/>
        <end position="609"/>
    </location>
</feature>
<feature type="compositionally biased region" description="Basic and acidic residues" evidence="1">
    <location>
        <begin position="585"/>
        <end position="594"/>
    </location>
</feature>
<feature type="transmembrane region" description="Helical" evidence="2">
    <location>
        <begin position="26"/>
        <end position="47"/>
    </location>
</feature>
<feature type="transmembrane region" description="Helical" evidence="2">
    <location>
        <begin position="323"/>
        <end position="345"/>
    </location>
</feature>
<keyword evidence="2" id="KW-1133">Transmembrane helix</keyword>
<evidence type="ECO:0000313" key="3">
    <source>
        <dbReference type="EMBL" id="QBZ65432.1"/>
    </source>
</evidence>
<gene>
    <name evidence="3" type="ORF">PoMZ_12392</name>
</gene>
<protein>
    <submittedName>
        <fullName evidence="3">Uncharacterized protein</fullName>
    </submittedName>
</protein>
<keyword evidence="2" id="KW-0812">Transmembrane</keyword>
<name>A0A4P7NSW5_PYROR</name>
<feature type="transmembrane region" description="Helical" evidence="2">
    <location>
        <begin position="143"/>
        <end position="162"/>
    </location>
</feature>
<dbReference type="AlphaFoldDB" id="A0A4P7NSW5"/>
<keyword evidence="2" id="KW-0472">Membrane</keyword>
<evidence type="ECO:0000256" key="1">
    <source>
        <dbReference type="SAM" id="MobiDB-lite"/>
    </source>
</evidence>
<dbReference type="PANTHER" id="PTHR37577:SF1">
    <property type="entry name" value="INTEGRAL MEMBRANE PROTEIN"/>
    <property type="match status" value="1"/>
</dbReference>
<dbReference type="PANTHER" id="PTHR37577">
    <property type="entry name" value="INTEGRAL MEMBRANE PROTEIN"/>
    <property type="match status" value="1"/>
</dbReference>
<feature type="transmembrane region" description="Helical" evidence="2">
    <location>
        <begin position="289"/>
        <end position="311"/>
    </location>
</feature>
<accession>A0A4P7NSW5</accession>
<reference evidence="3 4" key="1">
    <citation type="journal article" date="2019" name="Mol. Biol. Evol.">
        <title>Blast fungal genomes show frequent chromosomal changes, gene gains and losses, and effector gene turnover.</title>
        <authorList>
            <person name="Gomez Luciano L.B."/>
            <person name="Jason Tsai I."/>
            <person name="Chuma I."/>
            <person name="Tosa Y."/>
            <person name="Chen Y.H."/>
            <person name="Li J.Y."/>
            <person name="Li M.Y."/>
            <person name="Jade Lu M.Y."/>
            <person name="Nakayashiki H."/>
            <person name="Li W.H."/>
        </authorList>
    </citation>
    <scope>NUCLEOTIDE SEQUENCE [LARGE SCALE GENOMIC DNA]</scope>
    <source>
        <strain evidence="3">MZ5-1-6</strain>
    </source>
</reference>
<organism evidence="3 4">
    <name type="scientific">Pyricularia oryzae</name>
    <name type="common">Rice blast fungus</name>
    <name type="synonym">Magnaporthe oryzae</name>
    <dbReference type="NCBI Taxonomy" id="318829"/>
    <lineage>
        <taxon>Eukaryota</taxon>
        <taxon>Fungi</taxon>
        <taxon>Dikarya</taxon>
        <taxon>Ascomycota</taxon>
        <taxon>Pezizomycotina</taxon>
        <taxon>Sordariomycetes</taxon>
        <taxon>Sordariomycetidae</taxon>
        <taxon>Magnaporthales</taxon>
        <taxon>Pyriculariaceae</taxon>
        <taxon>Pyricularia</taxon>
    </lineage>
</organism>
<proteinExistence type="predicted"/>
<dbReference type="InterPro" id="IPR053018">
    <property type="entry name" value="Elsinochrome_Biosynth-Asso"/>
</dbReference>
<feature type="transmembrane region" description="Helical" evidence="2">
    <location>
        <begin position="257"/>
        <end position="277"/>
    </location>
</feature>